<evidence type="ECO:0000313" key="5">
    <source>
        <dbReference type="Proteomes" id="UP000316142"/>
    </source>
</evidence>
<proteinExistence type="predicted"/>
<comment type="caution">
    <text evidence="4">The sequence shown here is derived from an EMBL/GenBank/DDBJ whole genome shotgun (WGS) entry which is preliminary data.</text>
</comment>
<keyword evidence="2" id="KW-0812">Transmembrane</keyword>
<gene>
    <name evidence="4" type="ORF">FJW00_17485</name>
</gene>
<name>A0ABY2Z3V8_9GAMM</name>
<evidence type="ECO:0000256" key="3">
    <source>
        <dbReference type="SAM" id="SignalP"/>
    </source>
</evidence>
<feature type="signal peptide" evidence="3">
    <location>
        <begin position="1"/>
        <end position="26"/>
    </location>
</feature>
<keyword evidence="3" id="KW-0732">Signal</keyword>
<feature type="transmembrane region" description="Helical" evidence="2">
    <location>
        <begin position="53"/>
        <end position="74"/>
    </location>
</feature>
<keyword evidence="2" id="KW-0472">Membrane</keyword>
<evidence type="ECO:0000256" key="2">
    <source>
        <dbReference type="SAM" id="Phobius"/>
    </source>
</evidence>
<organism evidence="4 5">
    <name type="scientific">Pantoea anthophila</name>
    <dbReference type="NCBI Taxonomy" id="470931"/>
    <lineage>
        <taxon>Bacteria</taxon>
        <taxon>Pseudomonadati</taxon>
        <taxon>Pseudomonadota</taxon>
        <taxon>Gammaproteobacteria</taxon>
        <taxon>Enterobacterales</taxon>
        <taxon>Erwiniaceae</taxon>
        <taxon>Pantoea</taxon>
    </lineage>
</organism>
<evidence type="ECO:0000313" key="4">
    <source>
        <dbReference type="EMBL" id="TPV22422.1"/>
    </source>
</evidence>
<feature type="transmembrane region" description="Helical" evidence="2">
    <location>
        <begin position="81"/>
        <end position="103"/>
    </location>
</feature>
<dbReference type="PROSITE" id="PS51257">
    <property type="entry name" value="PROKAR_LIPOPROTEIN"/>
    <property type="match status" value="1"/>
</dbReference>
<keyword evidence="1" id="KW-0175">Coiled coil</keyword>
<sequence>MSNKCKHTSTALLVSVSLLLSGCANTGSSLLSGTKPDSRLTSGEQSQLFSSSAAQGCGMGALAGAGMGALAGVLAGNSKQVLAGAAIGGAAGCAAGVAANYYLDSLKKDYATTADRLQAMDTDIKKDTADIAKTTEAMKAVIRDNQATLTQISIKKDQAGFDKANAKKDLAKIDANISTMQKKIKVMKDKSEAYKVALQGQGTTSAADKATLKQLNNEYSNLNNQIAVLESETNGLYSQRQAISLG</sequence>
<protein>
    <recommendedName>
        <fullName evidence="6">Glycine zipper domain-containing protein</fullName>
    </recommendedName>
</protein>
<keyword evidence="5" id="KW-1185">Reference proteome</keyword>
<keyword evidence="2" id="KW-1133">Transmembrane helix</keyword>
<dbReference type="EMBL" id="VHIZ01000056">
    <property type="protein sequence ID" value="TPV22422.1"/>
    <property type="molecule type" value="Genomic_DNA"/>
</dbReference>
<dbReference type="Proteomes" id="UP000316142">
    <property type="component" value="Unassembled WGS sequence"/>
</dbReference>
<accession>A0ABY2Z3V8</accession>
<feature type="coiled-coil region" evidence="1">
    <location>
        <begin position="163"/>
        <end position="232"/>
    </location>
</feature>
<evidence type="ECO:0000256" key="1">
    <source>
        <dbReference type="SAM" id="Coils"/>
    </source>
</evidence>
<evidence type="ECO:0008006" key="6">
    <source>
        <dbReference type="Google" id="ProtNLM"/>
    </source>
</evidence>
<feature type="chain" id="PRO_5045699824" description="Glycine zipper domain-containing protein" evidence="3">
    <location>
        <begin position="27"/>
        <end position="246"/>
    </location>
</feature>
<reference evidence="4 5" key="1">
    <citation type="submission" date="2019-06" db="EMBL/GenBank/DDBJ databases">
        <title>Taxogenomics and systematics of the genus Pantoea.</title>
        <authorList>
            <person name="Tambong J.T."/>
        </authorList>
    </citation>
    <scope>NUCLEOTIDE SEQUENCE [LARGE SCALE GENOMIC DNA]</scope>
    <source>
        <strain evidence="4 5">LMG 2558</strain>
    </source>
</reference>